<dbReference type="PROSITE" id="PS51257">
    <property type="entry name" value="PROKAR_LIPOPROTEIN"/>
    <property type="match status" value="1"/>
</dbReference>
<dbReference type="AlphaFoldDB" id="A0A414L057"/>
<reference evidence="9 10" key="1">
    <citation type="submission" date="2018-08" db="EMBL/GenBank/DDBJ databases">
        <title>A genome reference for cultivated species of the human gut microbiota.</title>
        <authorList>
            <person name="Zou Y."/>
            <person name="Xue W."/>
            <person name="Luo G."/>
        </authorList>
    </citation>
    <scope>NUCLEOTIDE SEQUENCE [LARGE SCALE GENOMIC DNA]</scope>
    <source>
        <strain evidence="9 10">AM27-17</strain>
    </source>
</reference>
<dbReference type="EMBL" id="QSKV01000020">
    <property type="protein sequence ID" value="RHE88084.1"/>
    <property type="molecule type" value="Genomic_DNA"/>
</dbReference>
<evidence type="ECO:0000256" key="1">
    <source>
        <dbReference type="ARBA" id="ARBA00004442"/>
    </source>
</evidence>
<evidence type="ECO:0000259" key="8">
    <source>
        <dbReference type="Pfam" id="PF14322"/>
    </source>
</evidence>
<dbReference type="GO" id="GO:0009279">
    <property type="term" value="C:cell outer membrane"/>
    <property type="evidence" value="ECO:0007669"/>
    <property type="project" value="UniProtKB-SubCell"/>
</dbReference>
<comment type="similarity">
    <text evidence="2">Belongs to the SusD family.</text>
</comment>
<comment type="subcellular location">
    <subcellularLocation>
        <location evidence="1">Cell outer membrane</location>
    </subcellularLocation>
</comment>
<feature type="domain" description="SusD-like N-terminal" evidence="8">
    <location>
        <begin position="35"/>
        <end position="243"/>
    </location>
</feature>
<dbReference type="Proteomes" id="UP000285650">
    <property type="component" value="Unassembled WGS sequence"/>
</dbReference>
<evidence type="ECO:0000256" key="5">
    <source>
        <dbReference type="ARBA" id="ARBA00023237"/>
    </source>
</evidence>
<feature type="domain" description="RagB/SusD" evidence="7">
    <location>
        <begin position="375"/>
        <end position="671"/>
    </location>
</feature>
<comment type="caution">
    <text evidence="9">The sequence shown here is derived from an EMBL/GenBank/DDBJ whole genome shotgun (WGS) entry which is preliminary data.</text>
</comment>
<evidence type="ECO:0000256" key="4">
    <source>
        <dbReference type="ARBA" id="ARBA00023136"/>
    </source>
</evidence>
<keyword evidence="6" id="KW-1133">Transmembrane helix</keyword>
<keyword evidence="4 6" id="KW-0472">Membrane</keyword>
<keyword evidence="5" id="KW-0998">Cell outer membrane</keyword>
<dbReference type="Pfam" id="PF07980">
    <property type="entry name" value="SusD_RagB"/>
    <property type="match status" value="1"/>
</dbReference>
<evidence type="ECO:0000313" key="10">
    <source>
        <dbReference type="Proteomes" id="UP000285650"/>
    </source>
</evidence>
<feature type="transmembrane region" description="Helical" evidence="6">
    <location>
        <begin position="12"/>
        <end position="31"/>
    </location>
</feature>
<name>A0A414L057_9BACE</name>
<evidence type="ECO:0000313" key="9">
    <source>
        <dbReference type="EMBL" id="RHE88084.1"/>
    </source>
</evidence>
<keyword evidence="3" id="KW-0732">Signal</keyword>
<evidence type="ECO:0000256" key="6">
    <source>
        <dbReference type="SAM" id="Phobius"/>
    </source>
</evidence>
<dbReference type="SUPFAM" id="SSF48452">
    <property type="entry name" value="TPR-like"/>
    <property type="match status" value="1"/>
</dbReference>
<dbReference type="InterPro" id="IPR012944">
    <property type="entry name" value="SusD_RagB_dom"/>
</dbReference>
<dbReference type="InterPro" id="IPR011990">
    <property type="entry name" value="TPR-like_helical_dom_sf"/>
</dbReference>
<organism evidence="9 10">
    <name type="scientific">Bacteroides intestinalis</name>
    <dbReference type="NCBI Taxonomy" id="329854"/>
    <lineage>
        <taxon>Bacteria</taxon>
        <taxon>Pseudomonadati</taxon>
        <taxon>Bacteroidota</taxon>
        <taxon>Bacteroidia</taxon>
        <taxon>Bacteroidales</taxon>
        <taxon>Bacteroidaceae</taxon>
        <taxon>Bacteroides</taxon>
    </lineage>
</organism>
<dbReference type="Pfam" id="PF14322">
    <property type="entry name" value="SusD-like_3"/>
    <property type="match status" value="1"/>
</dbReference>
<proteinExistence type="inferred from homology"/>
<evidence type="ECO:0000256" key="2">
    <source>
        <dbReference type="ARBA" id="ARBA00006275"/>
    </source>
</evidence>
<accession>A0A414L057</accession>
<evidence type="ECO:0000256" key="3">
    <source>
        <dbReference type="ARBA" id="ARBA00022729"/>
    </source>
</evidence>
<keyword evidence="6" id="KW-0812">Transmembrane</keyword>
<protein>
    <submittedName>
        <fullName evidence="9">RagB/SusD family nutrient uptake outer membrane protein</fullName>
    </submittedName>
</protein>
<dbReference type="InterPro" id="IPR033985">
    <property type="entry name" value="SusD-like_N"/>
</dbReference>
<sequence>MIKFGNYKRIFGLLGKIAIIAIVFGSSFIFGSCEKYLDIEKYVYDQTTLDSIFLSRSRTEEYINGAAALLPDESKQTGNDWGEVATLPSGLGSDEGIVPNVWASNAILYDEVTETNSRYNPWPNCYKGIRKANIILENISKNKELTEMEMRDFMGRAYYLRAYFYFYMVRLYGPVVILPDRAFETDEDVANASFERSTYDECVEKICADFETAANLLPSDRIESLQYIPTKGAALAFKARMQLYAASPLFNGNTYYADWKDSQGRNFIAQTEDKSKWGKAAATFKRIIDLNKYAIHTVTKLDNGKGTGTWPLPETVSDANFPDGAGNIDPYKSYKTLFDGTYQANIVKEYISYMPSVMGNGAGYGDYRIVTPSKVFGNAMYSVTLDLIDEYRMADGRAFNEAAPEEKSGNAVGQDATFSGDYRLSGLRAHRDNGREPRFYATIGFNACVWPCTSYRGSDSGVKNYVTDYYSGGSASNLNDNNHRNRTGYTNRKYVNQDDCIVWEGTCKAKTYPLFRYAEVLLGYVEAMNEMEGSYTDEEAQVTVTRDVDQMVSYFNQIRYRAGQPGITAADASDQAKMRDLIKHERQIEFAFEGQRFWDLRRWKDAYEAYNRPVRGLDVSASQSQREQFYTERVWNTEKTMKRVFSNKMYLWPLDRNVLRKNGKLVQNPGW</sequence>
<dbReference type="Gene3D" id="1.25.40.390">
    <property type="match status" value="1"/>
</dbReference>
<gene>
    <name evidence="9" type="ORF">DW712_22070</name>
</gene>
<evidence type="ECO:0000259" key="7">
    <source>
        <dbReference type="Pfam" id="PF07980"/>
    </source>
</evidence>
<dbReference type="RefSeq" id="WP_118223736.1">
    <property type="nucleotide sequence ID" value="NZ_JADNIJ010000014.1"/>
</dbReference>